<dbReference type="Pfam" id="PF02706">
    <property type="entry name" value="Wzz"/>
    <property type="match status" value="1"/>
</dbReference>
<evidence type="ECO:0000256" key="6">
    <source>
        <dbReference type="SAM" id="Coils"/>
    </source>
</evidence>
<evidence type="ECO:0000256" key="7">
    <source>
        <dbReference type="SAM" id="MobiDB-lite"/>
    </source>
</evidence>
<keyword evidence="3 8" id="KW-0812">Transmembrane</keyword>
<protein>
    <recommendedName>
        <fullName evidence="9">Polysaccharide chain length determinant N-terminal domain-containing protein</fullName>
    </recommendedName>
</protein>
<feature type="transmembrane region" description="Helical" evidence="8">
    <location>
        <begin position="449"/>
        <end position="467"/>
    </location>
</feature>
<dbReference type="InterPro" id="IPR003856">
    <property type="entry name" value="LPS_length_determ_N"/>
</dbReference>
<organism evidence="10">
    <name type="scientific">Methylobacterium bullatum</name>
    <dbReference type="NCBI Taxonomy" id="570505"/>
    <lineage>
        <taxon>Bacteria</taxon>
        <taxon>Pseudomonadati</taxon>
        <taxon>Pseudomonadota</taxon>
        <taxon>Alphaproteobacteria</taxon>
        <taxon>Hyphomicrobiales</taxon>
        <taxon>Methylobacteriaceae</taxon>
        <taxon>Methylobacterium</taxon>
    </lineage>
</organism>
<keyword evidence="2" id="KW-1003">Cell membrane</keyword>
<keyword evidence="5 8" id="KW-0472">Membrane</keyword>
<dbReference type="PANTHER" id="PTHR32309">
    <property type="entry name" value="TYROSINE-PROTEIN KINASE"/>
    <property type="match status" value="1"/>
</dbReference>
<dbReference type="PANTHER" id="PTHR32309:SF13">
    <property type="entry name" value="FERRIC ENTEROBACTIN TRANSPORT PROTEIN FEPE"/>
    <property type="match status" value="1"/>
</dbReference>
<comment type="subcellular location">
    <subcellularLocation>
        <location evidence="1">Cell membrane</location>
        <topology evidence="1">Multi-pass membrane protein</topology>
    </subcellularLocation>
</comment>
<feature type="coiled-coil region" evidence="6">
    <location>
        <begin position="216"/>
        <end position="279"/>
    </location>
</feature>
<feature type="transmembrane region" description="Helical" evidence="8">
    <location>
        <begin position="38"/>
        <end position="56"/>
    </location>
</feature>
<dbReference type="AlphaFoldDB" id="A0A679IXV6"/>
<feature type="region of interest" description="Disordered" evidence="7">
    <location>
        <begin position="484"/>
        <end position="551"/>
    </location>
</feature>
<dbReference type="InterPro" id="IPR050445">
    <property type="entry name" value="Bact_polysacc_biosynth/exp"/>
</dbReference>
<proteinExistence type="predicted"/>
<keyword evidence="6" id="KW-0175">Coiled coil</keyword>
<evidence type="ECO:0000313" key="10">
    <source>
        <dbReference type="EMBL" id="CAA2105700.1"/>
    </source>
</evidence>
<evidence type="ECO:0000256" key="3">
    <source>
        <dbReference type="ARBA" id="ARBA00022692"/>
    </source>
</evidence>
<feature type="coiled-coil region" evidence="6">
    <location>
        <begin position="355"/>
        <end position="413"/>
    </location>
</feature>
<accession>A0A679IXV6</accession>
<dbReference type="EMBL" id="LR743504">
    <property type="protein sequence ID" value="CAA2105700.1"/>
    <property type="molecule type" value="Genomic_DNA"/>
</dbReference>
<dbReference type="GO" id="GO:0005886">
    <property type="term" value="C:plasma membrane"/>
    <property type="evidence" value="ECO:0007669"/>
    <property type="project" value="UniProtKB-SubCell"/>
</dbReference>
<evidence type="ECO:0000256" key="4">
    <source>
        <dbReference type="ARBA" id="ARBA00022989"/>
    </source>
</evidence>
<feature type="compositionally biased region" description="Low complexity" evidence="7">
    <location>
        <begin position="644"/>
        <end position="659"/>
    </location>
</feature>
<sequence>MLVYDDPPASGRPGAAEPERSAFRLSVGGVFSALRRRIVWILACALALAGIGLAAGKMLTPRYTAEAQIYIDPRDLNLVSRELTTGGQDSNAYQSVVESQTRLITSSSVLRRAVDATGLTKDDEFAGASGGTVSKIAAALGLGSPDAPPDAEGDANAAIALLQQRLSVRRTGRTYVIDVSVWSREAAKAARLANAVVAAYLAEDAASRTDAANRANSGLTARLGELRNALNAAENRVQAYRAETGLVGTRDALVSDQQLTQINAQLAAALARVVEAQARVDQSQRIARAGLDAGATDDVLASQTVAGLRGQYAELTRRQAELTNELGPRHPAVTSMAKQVAQARRSIDQEVARFAQAAQTDLAKARATASALEKNFDQAKGRTVGLAQASIRLRELEREAEASRSVYEAFLTRSRETGQQAYLDMGNARVVSAATKPIMRSFPPPARTLMVMGLLAGLGLGVFLALLEDWARFGRPERVSRPARAFASAQAPEQTQAPSAKDAPPAKEVPLAKQAPEPTRMPEPAPLTRSVEAPVAPRAPRDSRIPATPRAFRAADLPTPRRSAMAFFRGGAKEPDSKPAVEPVARAEPARSVEPARPVRSHFRPEPESRAELKPPLGPEQAVTPSFDHPASAKRPAGKRASTASFSVSGAAALVGGGR</sequence>
<gene>
    <name evidence="10" type="ORF">MBUL_03325</name>
</gene>
<evidence type="ECO:0000256" key="5">
    <source>
        <dbReference type="ARBA" id="ARBA00023136"/>
    </source>
</evidence>
<evidence type="ECO:0000259" key="9">
    <source>
        <dbReference type="Pfam" id="PF02706"/>
    </source>
</evidence>
<keyword evidence="4 8" id="KW-1133">Transmembrane helix</keyword>
<evidence type="ECO:0000256" key="2">
    <source>
        <dbReference type="ARBA" id="ARBA00022475"/>
    </source>
</evidence>
<feature type="region of interest" description="Disordered" evidence="7">
    <location>
        <begin position="569"/>
        <end position="659"/>
    </location>
</feature>
<name>A0A679IXV6_9HYPH</name>
<feature type="domain" description="Polysaccharide chain length determinant N-terminal" evidence="9">
    <location>
        <begin position="26"/>
        <end position="115"/>
    </location>
</feature>
<feature type="compositionally biased region" description="Basic and acidic residues" evidence="7">
    <location>
        <begin position="603"/>
        <end position="613"/>
    </location>
</feature>
<evidence type="ECO:0000256" key="8">
    <source>
        <dbReference type="SAM" id="Phobius"/>
    </source>
</evidence>
<evidence type="ECO:0000256" key="1">
    <source>
        <dbReference type="ARBA" id="ARBA00004651"/>
    </source>
</evidence>
<dbReference type="GO" id="GO:0004713">
    <property type="term" value="F:protein tyrosine kinase activity"/>
    <property type="evidence" value="ECO:0007669"/>
    <property type="project" value="TreeGrafter"/>
</dbReference>
<reference evidence="10" key="1">
    <citation type="submission" date="2019-12" db="EMBL/GenBank/DDBJ databases">
        <authorList>
            <person name="Cremers G."/>
        </authorList>
    </citation>
    <scope>NUCLEOTIDE SEQUENCE</scope>
    <source>
        <strain evidence="10">Mbul1</strain>
    </source>
</reference>